<keyword evidence="2" id="KW-0812">Transmembrane</keyword>
<organism evidence="4 5">
    <name type="scientific">Salinithrix halophila</name>
    <dbReference type="NCBI Taxonomy" id="1485204"/>
    <lineage>
        <taxon>Bacteria</taxon>
        <taxon>Bacillati</taxon>
        <taxon>Bacillota</taxon>
        <taxon>Bacilli</taxon>
        <taxon>Bacillales</taxon>
        <taxon>Thermoactinomycetaceae</taxon>
        <taxon>Salinithrix</taxon>
    </lineage>
</organism>
<keyword evidence="5" id="KW-1185">Reference proteome</keyword>
<gene>
    <name evidence="4" type="ORF">ACFOUO_10900</name>
</gene>
<keyword evidence="3" id="KW-0732">Signal</keyword>
<feature type="transmembrane region" description="Helical" evidence="2">
    <location>
        <begin position="184"/>
        <end position="202"/>
    </location>
</feature>
<dbReference type="Proteomes" id="UP001595843">
    <property type="component" value="Unassembled WGS sequence"/>
</dbReference>
<protein>
    <submittedName>
        <fullName evidence="4">LPXTG cell wall anchor domain-containing protein</fullName>
    </submittedName>
</protein>
<feature type="chain" id="PRO_5047145842" evidence="3">
    <location>
        <begin position="26"/>
        <end position="211"/>
    </location>
</feature>
<dbReference type="NCBIfam" id="TIGR01167">
    <property type="entry name" value="LPXTG_anchor"/>
    <property type="match status" value="1"/>
</dbReference>
<evidence type="ECO:0000256" key="2">
    <source>
        <dbReference type="SAM" id="Phobius"/>
    </source>
</evidence>
<sequence length="211" mass="22597">MPRFVKTLFVAALLFAMLMPSAAFAAKSEKYALQHETVVKGDTLTIHGEIDGAESAEKGHWKLIPTGKGSGGKAGLPVKELKSEALAFTHQYSNLAPGEYCFNLKYEGKLDGSTATYPFLEKFCVTVTGDSSKEPSDSEQTENHPTAKKPPENTEETTTKQMKAGNGDPQQGGKMPKTATDQPLALLAGAVLLLTGVGLLFFKRHSAHNGN</sequence>
<name>A0ABV8JJA1_9BACL</name>
<feature type="region of interest" description="Disordered" evidence="1">
    <location>
        <begin position="130"/>
        <end position="178"/>
    </location>
</feature>
<dbReference type="RefSeq" id="WP_380705085.1">
    <property type="nucleotide sequence ID" value="NZ_JBHSAP010000015.1"/>
</dbReference>
<evidence type="ECO:0000313" key="4">
    <source>
        <dbReference type="EMBL" id="MFC4077306.1"/>
    </source>
</evidence>
<dbReference type="EMBL" id="JBHSAP010000015">
    <property type="protein sequence ID" value="MFC4077306.1"/>
    <property type="molecule type" value="Genomic_DNA"/>
</dbReference>
<evidence type="ECO:0000256" key="3">
    <source>
        <dbReference type="SAM" id="SignalP"/>
    </source>
</evidence>
<feature type="signal peptide" evidence="3">
    <location>
        <begin position="1"/>
        <end position="25"/>
    </location>
</feature>
<evidence type="ECO:0000256" key="1">
    <source>
        <dbReference type="SAM" id="MobiDB-lite"/>
    </source>
</evidence>
<comment type="caution">
    <text evidence="4">The sequence shown here is derived from an EMBL/GenBank/DDBJ whole genome shotgun (WGS) entry which is preliminary data.</text>
</comment>
<keyword evidence="2" id="KW-1133">Transmembrane helix</keyword>
<keyword evidence="2" id="KW-0472">Membrane</keyword>
<reference evidence="5" key="1">
    <citation type="journal article" date="2019" name="Int. J. Syst. Evol. Microbiol.">
        <title>The Global Catalogue of Microorganisms (GCM) 10K type strain sequencing project: providing services to taxonomists for standard genome sequencing and annotation.</title>
        <authorList>
            <consortium name="The Broad Institute Genomics Platform"/>
            <consortium name="The Broad Institute Genome Sequencing Center for Infectious Disease"/>
            <person name="Wu L."/>
            <person name="Ma J."/>
        </authorList>
    </citation>
    <scope>NUCLEOTIDE SEQUENCE [LARGE SCALE GENOMIC DNA]</scope>
    <source>
        <strain evidence="5">IBRC-M 10813</strain>
    </source>
</reference>
<proteinExistence type="predicted"/>
<accession>A0ABV8JJA1</accession>
<evidence type="ECO:0000313" key="5">
    <source>
        <dbReference type="Proteomes" id="UP001595843"/>
    </source>
</evidence>